<feature type="transmembrane region" description="Helical" evidence="5">
    <location>
        <begin position="239"/>
        <end position="258"/>
    </location>
</feature>
<gene>
    <name evidence="7" type="ORF">LF296_18040</name>
</gene>
<evidence type="ECO:0000256" key="1">
    <source>
        <dbReference type="ARBA" id="ARBA00004141"/>
    </source>
</evidence>
<feature type="transmembrane region" description="Helical" evidence="5">
    <location>
        <begin position="326"/>
        <end position="349"/>
    </location>
</feature>
<feature type="transmembrane region" description="Helical" evidence="5">
    <location>
        <begin position="12"/>
        <end position="30"/>
    </location>
</feature>
<keyword evidence="3 5" id="KW-1133">Transmembrane helix</keyword>
<dbReference type="GO" id="GO:0016874">
    <property type="term" value="F:ligase activity"/>
    <property type="evidence" value="ECO:0007669"/>
    <property type="project" value="UniProtKB-KW"/>
</dbReference>
<evidence type="ECO:0000256" key="3">
    <source>
        <dbReference type="ARBA" id="ARBA00022989"/>
    </source>
</evidence>
<name>A0AAJ6NIP8_9GAMM</name>
<feature type="transmembrane region" description="Helical" evidence="5">
    <location>
        <begin position="107"/>
        <end position="125"/>
    </location>
</feature>
<evidence type="ECO:0000259" key="6">
    <source>
        <dbReference type="Pfam" id="PF04932"/>
    </source>
</evidence>
<dbReference type="Pfam" id="PF04932">
    <property type="entry name" value="Wzy_C"/>
    <property type="match status" value="1"/>
</dbReference>
<dbReference type="AlphaFoldDB" id="A0AAJ6NIP8"/>
<feature type="transmembrane region" description="Helical" evidence="5">
    <location>
        <begin position="134"/>
        <end position="156"/>
    </location>
</feature>
<evidence type="ECO:0000256" key="5">
    <source>
        <dbReference type="SAM" id="Phobius"/>
    </source>
</evidence>
<feature type="transmembrane region" description="Helical" evidence="5">
    <location>
        <begin position="356"/>
        <end position="373"/>
    </location>
</feature>
<dbReference type="RefSeq" id="WP_272655110.1">
    <property type="nucleotide sequence ID" value="NZ_CP085083.1"/>
</dbReference>
<feature type="transmembrane region" description="Helical" evidence="5">
    <location>
        <begin position="73"/>
        <end position="95"/>
    </location>
</feature>
<feature type="transmembrane region" description="Helical" evidence="5">
    <location>
        <begin position="191"/>
        <end position="208"/>
    </location>
</feature>
<dbReference type="Proteomes" id="UP001199528">
    <property type="component" value="Chromosome"/>
</dbReference>
<organism evidence="7 8">
    <name type="scientific">Acinetobacter vivianii</name>
    <dbReference type="NCBI Taxonomy" id="1776742"/>
    <lineage>
        <taxon>Bacteria</taxon>
        <taxon>Pseudomonadati</taxon>
        <taxon>Pseudomonadota</taxon>
        <taxon>Gammaproteobacteria</taxon>
        <taxon>Moraxellales</taxon>
        <taxon>Moraxellaceae</taxon>
        <taxon>Acinetobacter</taxon>
    </lineage>
</organism>
<evidence type="ECO:0000256" key="2">
    <source>
        <dbReference type="ARBA" id="ARBA00022692"/>
    </source>
</evidence>
<reference evidence="7" key="1">
    <citation type="journal article" date="2022" name="Front Environ Sci">
        <title>Complete genome sequence analysis of a novel alkane-degrading bacterial strain, Acinetobacter vivianii KJ-1, and its diesel degradation ability.</title>
        <authorList>
            <person name="Zhang Y."/>
            <person name="Song F."/>
            <person name="Wang J."/>
            <person name="Zhao Q."/>
            <person name="Zheng L."/>
            <person name="Wang Z."/>
            <person name="Zhang X."/>
            <person name="Gao Y."/>
            <person name="Chen G."/>
            <person name="Huang Y."/>
        </authorList>
    </citation>
    <scope>NUCLEOTIDE SEQUENCE</scope>
    <source>
        <strain evidence="7">KJ-1</strain>
    </source>
</reference>
<evidence type="ECO:0000313" key="8">
    <source>
        <dbReference type="Proteomes" id="UP001199528"/>
    </source>
</evidence>
<keyword evidence="7" id="KW-0436">Ligase</keyword>
<proteinExistence type="predicted"/>
<reference evidence="7" key="2">
    <citation type="submission" date="2023-02" db="EMBL/GenBank/DDBJ databases">
        <authorList>
            <person name="Huang Y."/>
            <person name="Zhang Y."/>
            <person name="Zhang T."/>
            <person name="Wang J."/>
        </authorList>
    </citation>
    <scope>NUCLEOTIDE SEQUENCE</scope>
    <source>
        <strain evidence="7">KJ-1</strain>
    </source>
</reference>
<dbReference type="GO" id="GO:0016020">
    <property type="term" value="C:membrane"/>
    <property type="evidence" value="ECO:0007669"/>
    <property type="project" value="UniProtKB-SubCell"/>
</dbReference>
<feature type="domain" description="O-antigen ligase-related" evidence="6">
    <location>
        <begin position="197"/>
        <end position="335"/>
    </location>
</feature>
<accession>A0AAJ6NIP8</accession>
<dbReference type="KEGG" id="aviv:LF296_18040"/>
<evidence type="ECO:0000256" key="4">
    <source>
        <dbReference type="ARBA" id="ARBA00023136"/>
    </source>
</evidence>
<keyword evidence="4 5" id="KW-0472">Membrane</keyword>
<protein>
    <submittedName>
        <fullName evidence="7">O-antigen ligase family protein</fullName>
    </submittedName>
</protein>
<feature type="transmembrane region" description="Helical" evidence="5">
    <location>
        <begin position="42"/>
        <end position="61"/>
    </location>
</feature>
<dbReference type="EMBL" id="CP085083">
    <property type="protein sequence ID" value="WDZ51157.1"/>
    <property type="molecule type" value="Genomic_DNA"/>
</dbReference>
<dbReference type="InterPro" id="IPR007016">
    <property type="entry name" value="O-antigen_ligase-rel_domated"/>
</dbReference>
<comment type="subcellular location">
    <subcellularLocation>
        <location evidence="1">Membrane</location>
        <topology evidence="1">Multi-pass membrane protein</topology>
    </subcellularLocation>
</comment>
<sequence length="399" mass="47460">MVLSKYRFQVNICWLFILIAMPLNFFYNYFFVKGFLPQIPGVGYPIFGHLLLFAILYVFIVNFKNFYEIKKPLLILLVFLIYCFVWSVLHLMYSLKYAGDFSVFNQSFVALIYIFAFCIVFSYYYDYGSIIFKFLFILMFFVALAEMDFSFIIPFSFDNIAGTEDGHINYQLVSWFMLATWFMFYFKENNIWMRIFSVFIVLFLLLISGGRSELVGFLLSGVSTLIVYSIFSRKKYQKFFIISLLIVVLIYFPIYLYHTYGGFFENSRHMQLLDYENSSSWQEREYIYKINLQNIVDNPLIGAYGSHFELGPGAYIHNILSAWQQFGLLGFILYILIVISPFFISIFYLFKDRDKFNIYPFFFISIYILILSIATKPVFWPYAAMSMGMLFAYMKFRKE</sequence>
<keyword evidence="2 5" id="KW-0812">Transmembrane</keyword>
<evidence type="ECO:0000313" key="7">
    <source>
        <dbReference type="EMBL" id="WDZ51157.1"/>
    </source>
</evidence>
<feature type="transmembrane region" description="Helical" evidence="5">
    <location>
        <begin position="168"/>
        <end position="186"/>
    </location>
</feature>
<feature type="transmembrane region" description="Helical" evidence="5">
    <location>
        <begin position="214"/>
        <end position="232"/>
    </location>
</feature>